<dbReference type="AlphaFoldDB" id="A0A4Z1GKT7"/>
<sequence>MRSYGGYGEDTAKYLQFEPADEEDGTQLLDMDSDLEEISSVQTSIPLGLASFRNQDLHCIINKMPAEIITAIIRELTPCMRACLGVTCKYMYQYFKYVNPNLVDLSERAGSGFQNKPLHMLLITWIGSQYRHGVFKPHHFLLKSVYGQSYELPAGKKEFDLAMRYIDHLESIKQDKTGSIYQFALPNPCNKGDGWDEEALEVMREDLKSRIYDVNPWFHCWDHFHVFASDKHGYYEYLLEWRRGWIPEMIWSNYAEWRDAIGF</sequence>
<name>A0A4Z1GKT7_9HELO</name>
<evidence type="ECO:0008006" key="3">
    <source>
        <dbReference type="Google" id="ProtNLM"/>
    </source>
</evidence>
<evidence type="ECO:0000313" key="1">
    <source>
        <dbReference type="EMBL" id="TGO35111.1"/>
    </source>
</evidence>
<proteinExistence type="predicted"/>
<dbReference type="EMBL" id="PQXK01000170">
    <property type="protein sequence ID" value="TGO35111.1"/>
    <property type="molecule type" value="Genomic_DNA"/>
</dbReference>
<dbReference type="Proteomes" id="UP000297814">
    <property type="component" value="Unassembled WGS sequence"/>
</dbReference>
<organism evidence="1 2">
    <name type="scientific">Botrytis hyacinthi</name>
    <dbReference type="NCBI Taxonomy" id="278943"/>
    <lineage>
        <taxon>Eukaryota</taxon>
        <taxon>Fungi</taxon>
        <taxon>Dikarya</taxon>
        <taxon>Ascomycota</taxon>
        <taxon>Pezizomycotina</taxon>
        <taxon>Leotiomycetes</taxon>
        <taxon>Helotiales</taxon>
        <taxon>Sclerotiniaceae</taxon>
        <taxon>Botrytis</taxon>
    </lineage>
</organism>
<keyword evidence="2" id="KW-1185">Reference proteome</keyword>
<gene>
    <name evidence="1" type="ORF">BHYA_0170g00230</name>
</gene>
<accession>A0A4Z1GKT7</accession>
<comment type="caution">
    <text evidence="1">The sequence shown here is derived from an EMBL/GenBank/DDBJ whole genome shotgun (WGS) entry which is preliminary data.</text>
</comment>
<protein>
    <recommendedName>
        <fullName evidence="3">F-box domain-containing protein</fullName>
    </recommendedName>
</protein>
<reference evidence="1 2" key="1">
    <citation type="submission" date="2017-12" db="EMBL/GenBank/DDBJ databases">
        <title>Comparative genomics of Botrytis spp.</title>
        <authorList>
            <person name="Valero-Jimenez C.A."/>
            <person name="Tapia P."/>
            <person name="Veloso J."/>
            <person name="Silva-Moreno E."/>
            <person name="Staats M."/>
            <person name="Valdes J.H."/>
            <person name="Van Kan J.A.L."/>
        </authorList>
    </citation>
    <scope>NUCLEOTIDE SEQUENCE [LARGE SCALE GENOMIC DNA]</scope>
    <source>
        <strain evidence="1 2">Bh0001</strain>
    </source>
</reference>
<evidence type="ECO:0000313" key="2">
    <source>
        <dbReference type="Proteomes" id="UP000297814"/>
    </source>
</evidence>